<reference evidence="2 3" key="1">
    <citation type="submission" date="2018-03" db="EMBL/GenBank/DDBJ databases">
        <title>Genomic Encyclopedia of Archaeal and Bacterial Type Strains, Phase II (KMG-II): from individual species to whole genera.</title>
        <authorList>
            <person name="Goeker M."/>
        </authorList>
    </citation>
    <scope>NUCLEOTIDE SEQUENCE [LARGE SCALE GENOMIC DNA]</scope>
    <source>
        <strain evidence="2 3">DSM 28229</strain>
    </source>
</reference>
<comment type="caution">
    <text evidence="2">The sequence shown here is derived from an EMBL/GenBank/DDBJ whole genome shotgun (WGS) entry which is preliminary data.</text>
</comment>
<accession>A0A315Z5I3</accession>
<evidence type="ECO:0000313" key="2">
    <source>
        <dbReference type="EMBL" id="PWJ39168.1"/>
    </source>
</evidence>
<proteinExistence type="predicted"/>
<protein>
    <submittedName>
        <fullName evidence="2">Polyketide cyclase/dehydrase/lipid transport protein</fullName>
    </submittedName>
</protein>
<gene>
    <name evidence="2" type="ORF">BC781_10669</name>
</gene>
<dbReference type="CDD" id="cd07821">
    <property type="entry name" value="PYR_PYL_RCAR_like"/>
    <property type="match status" value="1"/>
</dbReference>
<dbReference type="InterPro" id="IPR023393">
    <property type="entry name" value="START-like_dom_sf"/>
</dbReference>
<evidence type="ECO:0000313" key="3">
    <source>
        <dbReference type="Proteomes" id="UP000245535"/>
    </source>
</evidence>
<dbReference type="Gene3D" id="3.30.530.20">
    <property type="match status" value="1"/>
</dbReference>
<dbReference type="OrthoDB" id="1440639at2"/>
<dbReference type="EMBL" id="QGDO01000006">
    <property type="protein sequence ID" value="PWJ39168.1"/>
    <property type="molecule type" value="Genomic_DNA"/>
</dbReference>
<dbReference type="AlphaFoldDB" id="A0A315Z5I3"/>
<dbReference type="InterPro" id="IPR019587">
    <property type="entry name" value="Polyketide_cyclase/dehydratase"/>
</dbReference>
<evidence type="ECO:0000256" key="1">
    <source>
        <dbReference type="SAM" id="SignalP"/>
    </source>
</evidence>
<dbReference type="SUPFAM" id="SSF55961">
    <property type="entry name" value="Bet v1-like"/>
    <property type="match status" value="1"/>
</dbReference>
<keyword evidence="1" id="KW-0732">Signal</keyword>
<feature type="signal peptide" evidence="1">
    <location>
        <begin position="1"/>
        <end position="23"/>
    </location>
</feature>
<feature type="chain" id="PRO_5016431072" evidence="1">
    <location>
        <begin position="24"/>
        <end position="194"/>
    </location>
</feature>
<dbReference type="RefSeq" id="WP_109620958.1">
    <property type="nucleotide sequence ID" value="NZ_QGDO01000006.1"/>
</dbReference>
<name>A0A315Z5I3_SEDFL</name>
<keyword evidence="3" id="KW-1185">Reference proteome</keyword>
<dbReference type="Pfam" id="PF10604">
    <property type="entry name" value="Polyketide_cyc2"/>
    <property type="match status" value="1"/>
</dbReference>
<dbReference type="Proteomes" id="UP000245535">
    <property type="component" value="Unassembled WGS sequence"/>
</dbReference>
<sequence length="194" mass="21950">MNQSLVKLKLIVIGLLFSTVVLAQEQKTQEFTVERIIPVSAERVWKVVGLEFADIAKSHPKLADSHYVEGTPMTGEGCERICTFSEDGEKYTKEKIVNFDPENYSFRAEINGIAGLPLETDISYVIYDVDPISENSCKLSLKMVYRTNPAVMGVLAKGRFKKNLTDYTIAIEHHVKTGEDVNPETFKQIRKQYL</sequence>
<organism evidence="2 3">
    <name type="scientific">Sediminitomix flava</name>
    <dbReference type="NCBI Taxonomy" id="379075"/>
    <lineage>
        <taxon>Bacteria</taxon>
        <taxon>Pseudomonadati</taxon>
        <taxon>Bacteroidota</taxon>
        <taxon>Cytophagia</taxon>
        <taxon>Cytophagales</taxon>
        <taxon>Flammeovirgaceae</taxon>
        <taxon>Sediminitomix</taxon>
    </lineage>
</organism>